<name>A0A9D4HWR4_DREPO</name>
<reference evidence="1" key="1">
    <citation type="journal article" date="2019" name="bioRxiv">
        <title>The Genome of the Zebra Mussel, Dreissena polymorpha: A Resource for Invasive Species Research.</title>
        <authorList>
            <person name="McCartney M.A."/>
            <person name="Auch B."/>
            <person name="Kono T."/>
            <person name="Mallez S."/>
            <person name="Zhang Y."/>
            <person name="Obille A."/>
            <person name="Becker A."/>
            <person name="Abrahante J.E."/>
            <person name="Garbe J."/>
            <person name="Badalamenti J.P."/>
            <person name="Herman A."/>
            <person name="Mangelson H."/>
            <person name="Liachko I."/>
            <person name="Sullivan S."/>
            <person name="Sone E.D."/>
            <person name="Koren S."/>
            <person name="Silverstein K.A.T."/>
            <person name="Beckman K.B."/>
            <person name="Gohl D.M."/>
        </authorList>
    </citation>
    <scope>NUCLEOTIDE SEQUENCE</scope>
    <source>
        <strain evidence="1">Duluth1</strain>
        <tissue evidence="1">Whole animal</tissue>
    </source>
</reference>
<organism evidence="1 2">
    <name type="scientific">Dreissena polymorpha</name>
    <name type="common">Zebra mussel</name>
    <name type="synonym">Mytilus polymorpha</name>
    <dbReference type="NCBI Taxonomy" id="45954"/>
    <lineage>
        <taxon>Eukaryota</taxon>
        <taxon>Metazoa</taxon>
        <taxon>Spiralia</taxon>
        <taxon>Lophotrochozoa</taxon>
        <taxon>Mollusca</taxon>
        <taxon>Bivalvia</taxon>
        <taxon>Autobranchia</taxon>
        <taxon>Heteroconchia</taxon>
        <taxon>Euheterodonta</taxon>
        <taxon>Imparidentia</taxon>
        <taxon>Neoheterodontei</taxon>
        <taxon>Myida</taxon>
        <taxon>Dreissenoidea</taxon>
        <taxon>Dreissenidae</taxon>
        <taxon>Dreissena</taxon>
    </lineage>
</organism>
<protein>
    <submittedName>
        <fullName evidence="1">Uncharacterized protein</fullName>
    </submittedName>
</protein>
<dbReference type="EMBL" id="JAIWYP010000011">
    <property type="protein sequence ID" value="KAH3735684.1"/>
    <property type="molecule type" value="Genomic_DNA"/>
</dbReference>
<proteinExistence type="predicted"/>
<gene>
    <name evidence="1" type="ORF">DPMN_042219</name>
</gene>
<evidence type="ECO:0000313" key="1">
    <source>
        <dbReference type="EMBL" id="KAH3735684.1"/>
    </source>
</evidence>
<evidence type="ECO:0000313" key="2">
    <source>
        <dbReference type="Proteomes" id="UP000828390"/>
    </source>
</evidence>
<reference evidence="1" key="2">
    <citation type="submission" date="2020-11" db="EMBL/GenBank/DDBJ databases">
        <authorList>
            <person name="McCartney M.A."/>
            <person name="Auch B."/>
            <person name="Kono T."/>
            <person name="Mallez S."/>
            <person name="Becker A."/>
            <person name="Gohl D.M."/>
            <person name="Silverstein K.A.T."/>
            <person name="Koren S."/>
            <person name="Bechman K.B."/>
            <person name="Herman A."/>
            <person name="Abrahante J.E."/>
            <person name="Garbe J."/>
        </authorList>
    </citation>
    <scope>NUCLEOTIDE SEQUENCE</scope>
    <source>
        <strain evidence="1">Duluth1</strain>
        <tissue evidence="1">Whole animal</tissue>
    </source>
</reference>
<sequence>MRDQKNECSYVSLRDVERVLLVTTWFYGQTTNRLLFNEMDRKLSVANEYESVVVEDATADENQVVVEQPARLPRCFP</sequence>
<accession>A0A9D4HWR4</accession>
<dbReference type="Proteomes" id="UP000828390">
    <property type="component" value="Unassembled WGS sequence"/>
</dbReference>
<dbReference type="AlphaFoldDB" id="A0A9D4HWR4"/>
<keyword evidence="2" id="KW-1185">Reference proteome</keyword>
<comment type="caution">
    <text evidence="1">The sequence shown here is derived from an EMBL/GenBank/DDBJ whole genome shotgun (WGS) entry which is preliminary data.</text>
</comment>